<dbReference type="RefSeq" id="WP_201694620.1">
    <property type="nucleotide sequence ID" value="NZ_CAJHCQ010000002.1"/>
</dbReference>
<dbReference type="EMBL" id="CAJHCQ010000002">
    <property type="protein sequence ID" value="CAD6517113.1"/>
    <property type="molecule type" value="Genomic_DNA"/>
</dbReference>
<protein>
    <submittedName>
        <fullName evidence="1">Uncharacterized protein</fullName>
    </submittedName>
</protein>
<proteinExistence type="predicted"/>
<keyword evidence="2" id="KW-1185">Reference proteome</keyword>
<gene>
    <name evidence="1" type="ORF">LMG27952_00804</name>
</gene>
<evidence type="ECO:0000313" key="1">
    <source>
        <dbReference type="EMBL" id="CAD6517113.1"/>
    </source>
</evidence>
<name>A0ABN7HG88_9BURK</name>
<evidence type="ECO:0000313" key="2">
    <source>
        <dbReference type="Proteomes" id="UP000656319"/>
    </source>
</evidence>
<comment type="caution">
    <text evidence="1">The sequence shown here is derived from an EMBL/GenBank/DDBJ whole genome shotgun (WGS) entry which is preliminary data.</text>
</comment>
<reference evidence="1 2" key="1">
    <citation type="submission" date="2020-10" db="EMBL/GenBank/DDBJ databases">
        <authorList>
            <person name="Peeters C."/>
        </authorList>
    </citation>
    <scope>NUCLEOTIDE SEQUENCE [LARGE SCALE GENOMIC DNA]</scope>
    <source>
        <strain evidence="1 2">LMG 27952</strain>
    </source>
</reference>
<accession>A0ABN7HG88</accession>
<organism evidence="1 2">
    <name type="scientific">Paraburkholderia hiiakae</name>
    <dbReference type="NCBI Taxonomy" id="1081782"/>
    <lineage>
        <taxon>Bacteria</taxon>
        <taxon>Pseudomonadati</taxon>
        <taxon>Pseudomonadota</taxon>
        <taxon>Betaproteobacteria</taxon>
        <taxon>Burkholderiales</taxon>
        <taxon>Burkholderiaceae</taxon>
        <taxon>Paraburkholderia</taxon>
    </lineage>
</organism>
<sequence length="175" mass="19522">MKFANFKVKIETQVNPIDFVMAIFDAIDADVPPIVAFDVRDAEPVSDAAGQRSHWGVIIGYYEDMDIQWVICTHGHGGYHVWSASKLQSSNFALTGTTVKRASERKVRGSGPGLKGPYEKFNRTQWMTAAKQKEFATRIAERKLEATLTETDEIREGVEAAQDLGRHLVLVEPAQ</sequence>
<dbReference type="Proteomes" id="UP000656319">
    <property type="component" value="Unassembled WGS sequence"/>
</dbReference>